<protein>
    <recommendedName>
        <fullName evidence="3">GxxExxY protein</fullName>
    </recommendedName>
</protein>
<name>A0A2H0PYC3_9BACT</name>
<evidence type="ECO:0008006" key="3">
    <source>
        <dbReference type="Google" id="ProtNLM"/>
    </source>
</evidence>
<reference evidence="1 2" key="1">
    <citation type="submission" date="2017-09" db="EMBL/GenBank/DDBJ databases">
        <title>Depth-based differentiation of microbial function through sediment-hosted aquifers and enrichment of novel symbionts in the deep terrestrial subsurface.</title>
        <authorList>
            <person name="Probst A.J."/>
            <person name="Ladd B."/>
            <person name="Jarett J.K."/>
            <person name="Geller-Mcgrath D.E."/>
            <person name="Sieber C.M."/>
            <person name="Emerson J.B."/>
            <person name="Anantharaman K."/>
            <person name="Thomas B.C."/>
            <person name="Malmstrom R."/>
            <person name="Stieglmeier M."/>
            <person name="Klingl A."/>
            <person name="Woyke T."/>
            <person name="Ryan C.M."/>
            <person name="Banfield J.F."/>
        </authorList>
    </citation>
    <scope>NUCLEOTIDE SEQUENCE [LARGE SCALE GENOMIC DNA]</scope>
    <source>
        <strain evidence="1">CG11_big_fil_rev_8_21_14_0_20_42_15</strain>
    </source>
</reference>
<dbReference type="InterPro" id="IPR026350">
    <property type="entry name" value="GxxExxY"/>
</dbReference>
<evidence type="ECO:0000313" key="1">
    <source>
        <dbReference type="EMBL" id="PIR27062.1"/>
    </source>
</evidence>
<sequence length="64" mass="7364">MSTDETKKKYPEQELTKKIIGIAFQAQNEIGSGFAEKIYQKVFEKHLKESGLKYKNIRKSVTAN</sequence>
<dbReference type="EMBL" id="PCXF01000086">
    <property type="protein sequence ID" value="PIR27062.1"/>
    <property type="molecule type" value="Genomic_DNA"/>
</dbReference>
<gene>
    <name evidence="1" type="ORF">COV40_02905</name>
</gene>
<dbReference type="Proteomes" id="UP000231154">
    <property type="component" value="Unassembled WGS sequence"/>
</dbReference>
<comment type="caution">
    <text evidence="1">The sequence shown here is derived from an EMBL/GenBank/DDBJ whole genome shotgun (WGS) entry which is preliminary data.</text>
</comment>
<evidence type="ECO:0000313" key="2">
    <source>
        <dbReference type="Proteomes" id="UP000231154"/>
    </source>
</evidence>
<proteinExistence type="predicted"/>
<dbReference type="Pfam" id="PF13366">
    <property type="entry name" value="PDDEXK_3"/>
    <property type="match status" value="1"/>
</dbReference>
<accession>A0A2H0PYC3</accession>
<dbReference type="AlphaFoldDB" id="A0A2H0PYC3"/>
<organism evidence="1 2">
    <name type="scientific">Candidatus Berkelbacteria bacterium CG11_big_fil_rev_8_21_14_0_20_42_15</name>
    <dbReference type="NCBI Taxonomy" id="1974517"/>
    <lineage>
        <taxon>Bacteria</taxon>
        <taxon>Candidatus Berkelbacteria</taxon>
    </lineage>
</organism>